<evidence type="ECO:0000256" key="1">
    <source>
        <dbReference type="ARBA" id="ARBA00004953"/>
    </source>
</evidence>
<evidence type="ECO:0000313" key="7">
    <source>
        <dbReference type="Proteomes" id="UP000316562"/>
    </source>
</evidence>
<evidence type="ECO:0000256" key="4">
    <source>
        <dbReference type="HAMAP-Rule" id="MF_00028"/>
    </source>
</evidence>
<dbReference type="PROSITE" id="PS51274">
    <property type="entry name" value="GATASE_COBBQ"/>
    <property type="match status" value="1"/>
</dbReference>
<dbReference type="GO" id="GO:0015420">
    <property type="term" value="F:ABC-type vitamin B12 transporter activity"/>
    <property type="evidence" value="ECO:0007669"/>
    <property type="project" value="UniProtKB-UniRule"/>
</dbReference>
<evidence type="ECO:0000256" key="2">
    <source>
        <dbReference type="ARBA" id="ARBA00022573"/>
    </source>
</evidence>
<evidence type="ECO:0000313" key="6">
    <source>
        <dbReference type="EMBL" id="RZD15885.1"/>
    </source>
</evidence>
<evidence type="ECO:0000259" key="5">
    <source>
        <dbReference type="PROSITE" id="PS00028"/>
    </source>
</evidence>
<dbReference type="PROSITE" id="PS00028">
    <property type="entry name" value="ZINC_FINGER_C2H2_1"/>
    <property type="match status" value="1"/>
</dbReference>
<proteinExistence type="inferred from homology"/>
<reference evidence="6 7" key="1">
    <citation type="journal article" date="2019" name="ISME J.">
        <title>Insights into ecological role of a new deltaproteobacterial order Candidatus Acidulodesulfobacterales by metagenomics and metatranscriptomics.</title>
        <authorList>
            <person name="Tan S."/>
            <person name="Liu J."/>
            <person name="Fang Y."/>
            <person name="Hedlund B.P."/>
            <person name="Lian Z.H."/>
            <person name="Huang L.Y."/>
            <person name="Li J.T."/>
            <person name="Huang L.N."/>
            <person name="Li W.J."/>
            <person name="Jiang H.C."/>
            <person name="Dong H.L."/>
            <person name="Shu W.S."/>
        </authorList>
    </citation>
    <scope>NUCLEOTIDE SEQUENCE [LARGE SCALE GENOMIC DNA]</scope>
    <source>
        <strain evidence="6">AP2</strain>
    </source>
</reference>
<comment type="similarity">
    <text evidence="4">Belongs to the CobB/CobQ family. CobQ subfamily.</text>
</comment>
<dbReference type="CDD" id="cd05389">
    <property type="entry name" value="CobQ_N"/>
    <property type="match status" value="1"/>
</dbReference>
<feature type="active site" evidence="4">
    <location>
        <position position="486"/>
    </location>
</feature>
<organism evidence="6 7">
    <name type="scientific">Acididesulfobacter guangdongensis</name>
    <dbReference type="NCBI Taxonomy" id="2597225"/>
    <lineage>
        <taxon>Bacteria</taxon>
        <taxon>Deltaproteobacteria</taxon>
        <taxon>Candidatus Acidulodesulfobacterales</taxon>
        <taxon>Candidatus Acididesulfobacter</taxon>
    </lineage>
</organism>
<dbReference type="Proteomes" id="UP000316562">
    <property type="component" value="Unassembled WGS sequence"/>
</dbReference>
<dbReference type="CDD" id="cd01750">
    <property type="entry name" value="GATase1_CobQ"/>
    <property type="match status" value="1"/>
</dbReference>
<dbReference type="AlphaFoldDB" id="A0A519BF41"/>
<dbReference type="EMBL" id="SGBC01000003">
    <property type="protein sequence ID" value="RZD15885.1"/>
    <property type="molecule type" value="Genomic_DNA"/>
</dbReference>
<dbReference type="InterPro" id="IPR004459">
    <property type="entry name" value="CobQ_synth"/>
</dbReference>
<protein>
    <recommendedName>
        <fullName evidence="4">Cobyric acid synthase</fullName>
    </recommendedName>
</protein>
<keyword evidence="3 4" id="KW-0315">Glutamine amidotransferase</keyword>
<dbReference type="Gene3D" id="3.40.50.880">
    <property type="match status" value="1"/>
</dbReference>
<dbReference type="InterPro" id="IPR047045">
    <property type="entry name" value="CobQ_N"/>
</dbReference>
<dbReference type="InterPro" id="IPR029062">
    <property type="entry name" value="Class_I_gatase-like"/>
</dbReference>
<dbReference type="InterPro" id="IPR033949">
    <property type="entry name" value="CobQ_GATase1"/>
</dbReference>
<dbReference type="NCBIfam" id="NF001989">
    <property type="entry name" value="PRK00784.1"/>
    <property type="match status" value="1"/>
</dbReference>
<keyword evidence="2 4" id="KW-0169">Cobalamin biosynthesis</keyword>
<accession>A0A519BF41</accession>
<dbReference type="InterPro" id="IPR013087">
    <property type="entry name" value="Znf_C2H2_type"/>
</dbReference>
<comment type="pathway">
    <text evidence="1 4">Cofactor biosynthesis; adenosylcobalamin biosynthesis.</text>
</comment>
<evidence type="ECO:0000256" key="3">
    <source>
        <dbReference type="ARBA" id="ARBA00022962"/>
    </source>
</evidence>
<dbReference type="Pfam" id="PF07685">
    <property type="entry name" value="GATase_3"/>
    <property type="match status" value="1"/>
</dbReference>
<name>A0A519BF41_ACIG2</name>
<dbReference type="InterPro" id="IPR002586">
    <property type="entry name" value="CobQ/CobB/MinD/ParA_Nub-bd_dom"/>
</dbReference>
<dbReference type="GO" id="GO:0003824">
    <property type="term" value="F:catalytic activity"/>
    <property type="evidence" value="ECO:0007669"/>
    <property type="project" value="InterPro"/>
</dbReference>
<dbReference type="PANTHER" id="PTHR21343">
    <property type="entry name" value="DETHIOBIOTIN SYNTHETASE"/>
    <property type="match status" value="1"/>
</dbReference>
<comment type="caution">
    <text evidence="6">The sequence shown here is derived from an EMBL/GenBank/DDBJ whole genome shotgun (WGS) entry which is preliminary data.</text>
</comment>
<feature type="active site" description="Nucleophile" evidence="4">
    <location>
        <position position="366"/>
    </location>
</feature>
<gene>
    <name evidence="4" type="primary">cobQ</name>
    <name evidence="6" type="ORF">EVJ46_06715</name>
</gene>
<feature type="domain" description="C2H2-type" evidence="5">
    <location>
        <begin position="515"/>
        <end position="536"/>
    </location>
</feature>
<dbReference type="Pfam" id="PF01656">
    <property type="entry name" value="CbiA"/>
    <property type="match status" value="1"/>
</dbReference>
<comment type="function">
    <text evidence="4">Catalyzes amidations at positions B, D, E, and G on adenosylcobyrinic A,C-diamide. NH(2) groups are provided by glutamine, and one molecule of ATP is hydrogenolyzed for each amidation.</text>
</comment>
<dbReference type="GO" id="GO:0009236">
    <property type="term" value="P:cobalamin biosynthetic process"/>
    <property type="evidence" value="ECO:0007669"/>
    <property type="project" value="UniProtKB-UniRule"/>
</dbReference>
<dbReference type="UniPathway" id="UPA00148"/>
<dbReference type="NCBIfam" id="TIGR00313">
    <property type="entry name" value="cobQ"/>
    <property type="match status" value="1"/>
</dbReference>
<dbReference type="PANTHER" id="PTHR21343:SF1">
    <property type="entry name" value="COBYRIC ACID SYNTHASE"/>
    <property type="match status" value="1"/>
</dbReference>
<dbReference type="InterPro" id="IPR011698">
    <property type="entry name" value="GATase_3"/>
</dbReference>
<dbReference type="Gene3D" id="3.40.50.300">
    <property type="entry name" value="P-loop containing nucleotide triphosphate hydrolases"/>
    <property type="match status" value="1"/>
</dbReference>
<dbReference type="SUPFAM" id="SSF52317">
    <property type="entry name" value="Class I glutamine amidotransferase-like"/>
    <property type="match status" value="1"/>
</dbReference>
<dbReference type="SUPFAM" id="SSF52540">
    <property type="entry name" value="P-loop containing nucleoside triphosphate hydrolases"/>
    <property type="match status" value="1"/>
</dbReference>
<dbReference type="HAMAP" id="MF_00028">
    <property type="entry name" value="CobQ"/>
    <property type="match status" value="1"/>
</dbReference>
<dbReference type="InterPro" id="IPR027417">
    <property type="entry name" value="P-loop_NTPase"/>
</dbReference>
<sequence length="565" mass="64201">MSAKYFMIQGTSSSAGKSSITAGFLRYFANKGLNCSPFKPQNMSLNSYVTDDGFEIARSQSMQAEAAGIKPTKFMNPILIKPSENNLMHLIVNGKFFGNMTFQEYNSKKAQFVEIIKESFEYLSDKNDIVIIEGAGSPAEINLYDADVANMGFAEIYNIPVILVADIERGGVFASIYGTIMLLPDKWKKLIKGFVINKFRGDVSILKPGIEIIEKKIGILCLGVVPYIENLYIEAEDSLSLEYYDGIKKIISDKNNFTAHGFRQFKSETWKNKNGRFKIGIVYLDSISNFNEFDPLFLDDRFDASFIKNVPVQDADVARYLNEFDIIIIPGTKSTIPDLKKIKKNGLFNCIKNYRHNSDSIIVGICGGFQMMGKDINDPMRLESQESSIEGFGFFDMETVIKKEKILFNRKYKINNKLDFFTDKRYEEIVLDGYEIHNGVSSFTFNTAGVKETNIVTEEIFSDFTGKGIISISRDSGNILIGTYVHGLFENDIFRNIIVSALVKKKINDKNDKNCRNKCDKNLIINENTVRHHDFHYKKVKNYNFELLADVLEKNINMTSIESIF</sequence>